<keyword evidence="1" id="KW-1133">Transmembrane helix</keyword>
<reference evidence="2 3" key="1">
    <citation type="submission" date="2019-08" db="EMBL/GenBank/DDBJ databases">
        <title>Draft genome sequence of Lysobacter sp. UKS-15.</title>
        <authorList>
            <person name="Im W.-T."/>
        </authorList>
    </citation>
    <scope>NUCLEOTIDE SEQUENCE [LARGE SCALE GENOMIC DNA]</scope>
    <source>
        <strain evidence="2 3">UKS-15</strain>
    </source>
</reference>
<evidence type="ECO:0000313" key="3">
    <source>
        <dbReference type="Proteomes" id="UP000323164"/>
    </source>
</evidence>
<dbReference type="RefSeq" id="WP_149353124.1">
    <property type="nucleotide sequence ID" value="NZ_VTRV01000100.1"/>
</dbReference>
<organism evidence="2 3">
    <name type="scientific">Cognatilysobacter lacus</name>
    <dbReference type="NCBI Taxonomy" id="1643323"/>
    <lineage>
        <taxon>Bacteria</taxon>
        <taxon>Pseudomonadati</taxon>
        <taxon>Pseudomonadota</taxon>
        <taxon>Gammaproteobacteria</taxon>
        <taxon>Lysobacterales</taxon>
        <taxon>Lysobacteraceae</taxon>
        <taxon>Cognatilysobacter</taxon>
    </lineage>
</organism>
<dbReference type="EMBL" id="VTRV01000100">
    <property type="protein sequence ID" value="TZF88687.1"/>
    <property type="molecule type" value="Genomic_DNA"/>
</dbReference>
<sequence length="70" mass="7364">MTPRKIIGYALIALGFLLIILLGYGVVEPFGDTSQAKDMGGLLNALAPSLLLPLAIFLVGVALARGGRRR</sequence>
<dbReference type="Proteomes" id="UP000323164">
    <property type="component" value="Unassembled WGS sequence"/>
</dbReference>
<proteinExistence type="predicted"/>
<gene>
    <name evidence="2" type="ORF">FW784_09580</name>
</gene>
<keyword evidence="1" id="KW-0472">Membrane</keyword>
<feature type="transmembrane region" description="Helical" evidence="1">
    <location>
        <begin position="7"/>
        <end position="26"/>
    </location>
</feature>
<evidence type="ECO:0000256" key="1">
    <source>
        <dbReference type="SAM" id="Phobius"/>
    </source>
</evidence>
<name>A0A5D8Z220_9GAMM</name>
<keyword evidence="1" id="KW-0812">Transmembrane</keyword>
<evidence type="ECO:0008006" key="4">
    <source>
        <dbReference type="Google" id="ProtNLM"/>
    </source>
</evidence>
<keyword evidence="3" id="KW-1185">Reference proteome</keyword>
<accession>A0A5D8Z220</accession>
<comment type="caution">
    <text evidence="2">The sequence shown here is derived from an EMBL/GenBank/DDBJ whole genome shotgun (WGS) entry which is preliminary data.</text>
</comment>
<feature type="transmembrane region" description="Helical" evidence="1">
    <location>
        <begin position="46"/>
        <end position="64"/>
    </location>
</feature>
<dbReference type="AlphaFoldDB" id="A0A5D8Z220"/>
<evidence type="ECO:0000313" key="2">
    <source>
        <dbReference type="EMBL" id="TZF88687.1"/>
    </source>
</evidence>
<protein>
    <recommendedName>
        <fullName evidence="4">DUF3098 domain-containing protein</fullName>
    </recommendedName>
</protein>